<evidence type="ECO:0000256" key="2">
    <source>
        <dbReference type="ARBA" id="ARBA00004496"/>
    </source>
</evidence>
<dbReference type="PANTHER" id="PTHR10683:SF31">
    <property type="entry name" value="TRANSALDOLASE"/>
    <property type="match status" value="1"/>
</dbReference>
<reference evidence="13 14" key="1">
    <citation type="submission" date="2017-02" db="EMBL/GenBank/DDBJ databases">
        <title>Genome sequence of the nitrite-oxidizing bacterium Nitrobacter vulgaris strain Ab1.</title>
        <authorList>
            <person name="Mellbye B.L."/>
            <person name="Davis E.W."/>
            <person name="Spieck E."/>
            <person name="Chang J.H."/>
            <person name="Bottomley P.J."/>
            <person name="Sayavedra-Soto L.A."/>
        </authorList>
    </citation>
    <scope>NUCLEOTIDE SEQUENCE [LARGE SCALE GENOMIC DNA]</scope>
    <source>
        <strain evidence="13 14">Ab1</strain>
    </source>
</reference>
<evidence type="ECO:0000256" key="8">
    <source>
        <dbReference type="ARBA" id="ARBA00023126"/>
    </source>
</evidence>
<accession>A0A1V4HWK1</accession>
<dbReference type="GO" id="GO:0006094">
    <property type="term" value="P:gluconeogenesis"/>
    <property type="evidence" value="ECO:0007669"/>
    <property type="project" value="UniProtKB-KW"/>
</dbReference>
<dbReference type="InterPro" id="IPR018225">
    <property type="entry name" value="Transaldolase_AS"/>
</dbReference>
<evidence type="ECO:0000256" key="1">
    <source>
        <dbReference type="ARBA" id="ARBA00003518"/>
    </source>
</evidence>
<dbReference type="STRING" id="29421.B2M20_14125"/>
<keyword evidence="12" id="KW-0413">Isomerase</keyword>
<name>A0A1V4HWK1_NITVU</name>
<keyword evidence="8 11" id="KW-0570">Pentose shunt</keyword>
<evidence type="ECO:0000256" key="4">
    <source>
        <dbReference type="ARBA" id="ARBA00008426"/>
    </source>
</evidence>
<dbReference type="HAMAP" id="MF_00493">
    <property type="entry name" value="Transaldolase_2"/>
    <property type="match status" value="1"/>
</dbReference>
<dbReference type="InterPro" id="IPR013785">
    <property type="entry name" value="Aldolase_TIM"/>
</dbReference>
<dbReference type="GO" id="GO:0005737">
    <property type="term" value="C:cytoplasm"/>
    <property type="evidence" value="ECO:0007669"/>
    <property type="project" value="UniProtKB-SubCell"/>
</dbReference>
<dbReference type="SUPFAM" id="SSF53697">
    <property type="entry name" value="SIS domain"/>
    <property type="match status" value="1"/>
</dbReference>
<dbReference type="PROSITE" id="PS51463">
    <property type="entry name" value="P_GLUCOSE_ISOMERASE_3"/>
    <property type="match status" value="1"/>
</dbReference>
<dbReference type="PROSITE" id="PS00958">
    <property type="entry name" value="TRANSALDOLASE_2"/>
    <property type="match status" value="1"/>
</dbReference>
<comment type="catalytic activity">
    <reaction evidence="10 11">
        <text>D-sedoheptulose 7-phosphate + D-glyceraldehyde 3-phosphate = D-erythrose 4-phosphate + beta-D-fructose 6-phosphate</text>
        <dbReference type="Rhea" id="RHEA:17053"/>
        <dbReference type="ChEBI" id="CHEBI:16897"/>
        <dbReference type="ChEBI" id="CHEBI:57483"/>
        <dbReference type="ChEBI" id="CHEBI:57634"/>
        <dbReference type="ChEBI" id="CHEBI:59776"/>
        <dbReference type="EC" id="2.2.1.2"/>
    </reaction>
</comment>
<comment type="caution">
    <text evidence="13">The sequence shown here is derived from an EMBL/GenBank/DDBJ whole genome shotgun (WGS) entry which is preliminary data.</text>
</comment>
<dbReference type="SUPFAM" id="SSF51569">
    <property type="entry name" value="Aldolase"/>
    <property type="match status" value="1"/>
</dbReference>
<protein>
    <recommendedName>
        <fullName evidence="5 11">Transaldolase</fullName>
        <ecNumber evidence="5 11">2.2.1.2</ecNumber>
    </recommendedName>
</protein>
<comment type="subcellular location">
    <subcellularLocation>
        <location evidence="2 11">Cytoplasm</location>
    </subcellularLocation>
</comment>
<evidence type="ECO:0000313" key="13">
    <source>
        <dbReference type="EMBL" id="OPH82348.1"/>
    </source>
</evidence>
<evidence type="ECO:0000256" key="9">
    <source>
        <dbReference type="ARBA" id="ARBA00023270"/>
    </source>
</evidence>
<evidence type="ECO:0000256" key="3">
    <source>
        <dbReference type="ARBA" id="ARBA00004857"/>
    </source>
</evidence>
<dbReference type="UniPathway" id="UPA00115">
    <property type="reaction ID" value="UER00414"/>
</dbReference>
<dbReference type="NCBIfam" id="TIGR00876">
    <property type="entry name" value="tal_mycobact"/>
    <property type="match status" value="1"/>
</dbReference>
<organism evidence="13 14">
    <name type="scientific">Nitrobacter vulgaris</name>
    <dbReference type="NCBI Taxonomy" id="29421"/>
    <lineage>
        <taxon>Bacteria</taxon>
        <taxon>Pseudomonadati</taxon>
        <taxon>Pseudomonadota</taxon>
        <taxon>Alphaproteobacteria</taxon>
        <taxon>Hyphomicrobiales</taxon>
        <taxon>Nitrobacteraceae</taxon>
        <taxon>Nitrobacter</taxon>
    </lineage>
</organism>
<evidence type="ECO:0000256" key="11">
    <source>
        <dbReference type="HAMAP-Rule" id="MF_00493"/>
    </source>
</evidence>
<comment type="pathway">
    <text evidence="3 11">Carbohydrate degradation; pentose phosphate pathway; D-glyceraldehyde 3-phosphate and beta-D-fructose 6-phosphate from D-ribose 5-phosphate and D-xylulose 5-phosphate (non-oxidative stage): step 2/3.</text>
</comment>
<dbReference type="InterPro" id="IPR035476">
    <property type="entry name" value="SIS_PGI_1"/>
</dbReference>
<comment type="similarity">
    <text evidence="12">Belongs to the GPI family.</text>
</comment>
<dbReference type="PANTHER" id="PTHR10683">
    <property type="entry name" value="TRANSALDOLASE"/>
    <property type="match status" value="1"/>
</dbReference>
<feature type="active site" description="Schiff-base intermediate with substrate" evidence="11">
    <location>
        <position position="140"/>
    </location>
</feature>
<keyword evidence="12" id="KW-0324">Glycolysis</keyword>
<evidence type="ECO:0000256" key="7">
    <source>
        <dbReference type="ARBA" id="ARBA00022679"/>
    </source>
</evidence>
<proteinExistence type="inferred from homology"/>
<evidence type="ECO:0000256" key="6">
    <source>
        <dbReference type="ARBA" id="ARBA00022490"/>
    </source>
</evidence>
<dbReference type="Gene3D" id="3.40.50.10490">
    <property type="entry name" value="Glucose-6-phosphate isomerase like protein, domain 1"/>
    <property type="match status" value="3"/>
</dbReference>
<dbReference type="GO" id="GO:0097367">
    <property type="term" value="F:carbohydrate derivative binding"/>
    <property type="evidence" value="ECO:0007669"/>
    <property type="project" value="InterPro"/>
</dbReference>
<dbReference type="GO" id="GO:0004347">
    <property type="term" value="F:glucose-6-phosphate isomerase activity"/>
    <property type="evidence" value="ECO:0007669"/>
    <property type="project" value="UniProtKB-EC"/>
</dbReference>
<keyword evidence="7 11" id="KW-0808">Transferase</keyword>
<dbReference type="Pfam" id="PF00342">
    <property type="entry name" value="PGI"/>
    <property type="match status" value="1"/>
</dbReference>
<dbReference type="Proteomes" id="UP000189940">
    <property type="component" value="Unassembled WGS sequence"/>
</dbReference>
<dbReference type="OrthoDB" id="140919at2"/>
<evidence type="ECO:0000256" key="5">
    <source>
        <dbReference type="ARBA" id="ARBA00013151"/>
    </source>
</evidence>
<dbReference type="Gene3D" id="3.20.20.70">
    <property type="entry name" value="Aldolase class I"/>
    <property type="match status" value="1"/>
</dbReference>
<comment type="function">
    <text evidence="1 11">Transaldolase is important for the balance of metabolites in the pentose-phosphate pathway.</text>
</comment>
<comment type="similarity">
    <text evidence="4 11">Belongs to the transaldolase family. Type 2 subfamily.</text>
</comment>
<dbReference type="UniPathway" id="UPA00109">
    <property type="reaction ID" value="UER00181"/>
</dbReference>
<dbReference type="EMBL" id="MWPQ01000049">
    <property type="protein sequence ID" value="OPH82348.1"/>
    <property type="molecule type" value="Genomic_DNA"/>
</dbReference>
<evidence type="ECO:0000313" key="14">
    <source>
        <dbReference type="Proteomes" id="UP000189940"/>
    </source>
</evidence>
<dbReference type="EC" id="2.2.1.2" evidence="5 11"/>
<dbReference type="InterPro" id="IPR046348">
    <property type="entry name" value="SIS_dom_sf"/>
</dbReference>
<dbReference type="NCBIfam" id="NF002881">
    <property type="entry name" value="PRK03343.1"/>
    <property type="match status" value="1"/>
</dbReference>
<evidence type="ECO:0000256" key="10">
    <source>
        <dbReference type="ARBA" id="ARBA00048810"/>
    </source>
</evidence>
<gene>
    <name evidence="11" type="primary">tal</name>
    <name evidence="13" type="ORF">B2M20_14125</name>
</gene>
<dbReference type="CDD" id="cd05015">
    <property type="entry name" value="SIS_PGI_1"/>
    <property type="match status" value="1"/>
</dbReference>
<sequence length="950" mass="103205">MNPVSELQNHGQAIWLDFLARGFINKGDLKHLVENDGIRGVTSNPSIFEKAIGSSDEYDSAIVSLLKNGDRSVADLYERLAVEDIQHAADVLRPVYDRLHGADGFVSLEVSPYLANDTKATIAEAKRLWKAVDRKNLMIKVPATPNGLPAIRHLISEGISINITLLFSQKVYVEVAEAYQAGLREYVRNGGDPAHVASVASFFVSRIDSAADKQLDEKIAQANDPAEKARLAALKGQVAIANAKLAYQDYKRLFAGEDWQKLEAEGARPQRLLWASTGTKNKDYRDVLYVEELIGSDTVNTVPPATLEAFRDHGKLRDSLEESLDDARQVLTALAEAGISLDAITRDLVKEGVRLFADAADKLLGAVARKREKILGSAIDRQTLSLDPATAKSVEAEADDWRAAGTVRKLWQQDKSVWTGADEDKWLAWLTSPAAEFNRAADYEDYAQRVKKQKFTDAVVLGMGGSSLGPEVLAKTFPKAAGFPKLHVLDSTDPTQIRSLEAAIDVDRTVFIVSSKSGGTTEPNALKDYFHARVAKAIGADKAGHRFIAITDPGSSLDEEAAKLGYARTFHGDPAIGGRYSILSPFGLVPAATAGIDVTGLLENALVMVRSCGAQVPPHDNPGVQLGLAMGLAGREGRDKVTILASPKIADFGAWAEQLIAESTGKESKGLIPIDGEPLADANLYGNDRFFIDIRTADEEDAAHDEKLRALESAGHPVVRIVMNSVDQIGQEFFRFEMAVAVAGSVLGINPFDQPDVEAAKVRTRELTSAFEKTGRLPKEKPAISAAGFDLYTDAENARALREKGGDGELSSWLKAHLARAEPGDYVAFLAYVARDDEHIGDLQRMRLAVRDRKKVATCAEFGPRFLHSTGQAYKGGPDSGVFLQITADDPRDLKIPGRKTSFSIIKAAQARGDFDVLTRRGRRALRVHLKGDLQSGLSRLDEAISRALM</sequence>
<dbReference type="GO" id="GO:0006098">
    <property type="term" value="P:pentose-phosphate shunt"/>
    <property type="evidence" value="ECO:0007669"/>
    <property type="project" value="UniProtKB-UniRule"/>
</dbReference>
<dbReference type="NCBIfam" id="NF007080">
    <property type="entry name" value="PRK09533.1"/>
    <property type="match status" value="1"/>
</dbReference>
<dbReference type="CDD" id="cd05798">
    <property type="entry name" value="SIS_TAL_PGI"/>
    <property type="match status" value="1"/>
</dbReference>
<keyword evidence="9 11" id="KW-0704">Schiff base</keyword>
<dbReference type="PRINTS" id="PR00662">
    <property type="entry name" value="G6PISOMERASE"/>
</dbReference>
<dbReference type="RefSeq" id="WP_079447715.1">
    <property type="nucleotide sequence ID" value="NZ_MWPQ01000049.1"/>
</dbReference>
<comment type="pathway">
    <text evidence="12">Carbohydrate degradation; glycolysis; D-glyceraldehyde 3-phosphate and glycerone phosphate from D-glucose: step 2/4.</text>
</comment>
<keyword evidence="12" id="KW-0312">Gluconeogenesis</keyword>
<dbReference type="InterPro" id="IPR001585">
    <property type="entry name" value="TAL/FSA"/>
</dbReference>
<dbReference type="AlphaFoldDB" id="A0A1V4HWK1"/>
<dbReference type="InterPro" id="IPR004732">
    <property type="entry name" value="Transaldolase_2"/>
</dbReference>
<keyword evidence="14" id="KW-1185">Reference proteome</keyword>
<dbReference type="CDD" id="cd00955">
    <property type="entry name" value="Transaldolase_like"/>
    <property type="match status" value="1"/>
</dbReference>
<comment type="catalytic activity">
    <reaction evidence="12">
        <text>alpha-D-glucose 6-phosphate = beta-D-fructose 6-phosphate</text>
        <dbReference type="Rhea" id="RHEA:11816"/>
        <dbReference type="ChEBI" id="CHEBI:57634"/>
        <dbReference type="ChEBI" id="CHEBI:58225"/>
        <dbReference type="EC" id="5.3.1.9"/>
    </reaction>
</comment>
<dbReference type="GO" id="GO:0006096">
    <property type="term" value="P:glycolytic process"/>
    <property type="evidence" value="ECO:0007669"/>
    <property type="project" value="UniProtKB-UniPathway"/>
</dbReference>
<dbReference type="InterPro" id="IPR001672">
    <property type="entry name" value="G6P_Isomerase"/>
</dbReference>
<keyword evidence="6 11" id="KW-0963">Cytoplasm</keyword>
<dbReference type="PROSITE" id="PS01054">
    <property type="entry name" value="TRANSALDOLASE_1"/>
    <property type="match status" value="1"/>
</dbReference>
<evidence type="ECO:0000256" key="12">
    <source>
        <dbReference type="RuleBase" id="RU000612"/>
    </source>
</evidence>
<dbReference type="Pfam" id="PF00923">
    <property type="entry name" value="TAL_FSA"/>
    <property type="match status" value="1"/>
</dbReference>
<dbReference type="GO" id="GO:0004801">
    <property type="term" value="F:transaldolase activity"/>
    <property type="evidence" value="ECO:0007669"/>
    <property type="project" value="UniProtKB-UniRule"/>
</dbReference>